<protein>
    <submittedName>
        <fullName evidence="9">(rape) hypothetical protein</fullName>
    </submittedName>
</protein>
<proteinExistence type="inferred from homology"/>
<dbReference type="GO" id="GO:0015979">
    <property type="term" value="P:photosynthesis"/>
    <property type="evidence" value="ECO:0007669"/>
    <property type="project" value="UniProtKB-KW"/>
</dbReference>
<dbReference type="AlphaFoldDB" id="A0A816JNT2"/>
<dbReference type="GO" id="GO:0009535">
    <property type="term" value="C:chloroplast thylakoid membrane"/>
    <property type="evidence" value="ECO:0007669"/>
    <property type="project" value="UniProtKB-SubCell"/>
</dbReference>
<keyword evidence="8" id="KW-0472">Membrane</keyword>
<evidence type="ECO:0000313" key="9">
    <source>
        <dbReference type="EMBL" id="CAF1889474.1"/>
    </source>
</evidence>
<evidence type="ECO:0000256" key="2">
    <source>
        <dbReference type="ARBA" id="ARBA00010661"/>
    </source>
</evidence>
<keyword evidence="3" id="KW-0150">Chloroplast</keyword>
<dbReference type="Pfam" id="PF05479">
    <property type="entry name" value="PsaN"/>
    <property type="match status" value="1"/>
</dbReference>
<evidence type="ECO:0000256" key="8">
    <source>
        <dbReference type="ARBA" id="ARBA00023136"/>
    </source>
</evidence>
<organism evidence="9">
    <name type="scientific">Brassica napus</name>
    <name type="common">Rape</name>
    <dbReference type="NCBI Taxonomy" id="3708"/>
    <lineage>
        <taxon>Eukaryota</taxon>
        <taxon>Viridiplantae</taxon>
        <taxon>Streptophyta</taxon>
        <taxon>Embryophyta</taxon>
        <taxon>Tracheophyta</taxon>
        <taxon>Spermatophyta</taxon>
        <taxon>Magnoliopsida</taxon>
        <taxon>eudicotyledons</taxon>
        <taxon>Gunneridae</taxon>
        <taxon>Pentapetalae</taxon>
        <taxon>rosids</taxon>
        <taxon>malvids</taxon>
        <taxon>Brassicales</taxon>
        <taxon>Brassicaceae</taxon>
        <taxon>Brassiceae</taxon>
        <taxon>Brassica</taxon>
    </lineage>
</organism>
<name>A0A816JNT2_BRANA</name>
<keyword evidence="4" id="KW-0602">Photosynthesis</keyword>
<evidence type="ECO:0000256" key="6">
    <source>
        <dbReference type="ARBA" id="ARBA00022836"/>
    </source>
</evidence>
<keyword evidence="7" id="KW-0793">Thylakoid</keyword>
<dbReference type="Gene3D" id="4.10.1190.10">
    <property type="entry name" value="Chlorophyll A-B binding protein"/>
    <property type="match status" value="1"/>
</dbReference>
<comment type="similarity">
    <text evidence="2">Belongs to the psaN family.</text>
</comment>
<keyword evidence="6" id="KW-0603">Photosystem I</keyword>
<dbReference type="InterPro" id="IPR008796">
    <property type="entry name" value="PSAN"/>
</dbReference>
<evidence type="ECO:0000256" key="3">
    <source>
        <dbReference type="ARBA" id="ARBA00022528"/>
    </source>
</evidence>
<dbReference type="InterPro" id="IPR044907">
    <property type="entry name" value="PSAN_sf"/>
</dbReference>
<evidence type="ECO:0000256" key="4">
    <source>
        <dbReference type="ARBA" id="ARBA00022531"/>
    </source>
</evidence>
<evidence type="ECO:0000256" key="1">
    <source>
        <dbReference type="ARBA" id="ARBA00004622"/>
    </source>
</evidence>
<sequence length="98" mass="11351">MIRRDWQQVEQALLGHSLSSSEAASSVRISLDVRILPSKKFFAETQSFLSLFGRSLDEEIIMSFVLYMHKVPLISEYLALECEGKDKYKCGSNVFWKW</sequence>
<keyword evidence="5" id="KW-0934">Plastid</keyword>
<dbReference type="GO" id="GO:0009522">
    <property type="term" value="C:photosystem I"/>
    <property type="evidence" value="ECO:0007669"/>
    <property type="project" value="UniProtKB-KW"/>
</dbReference>
<dbReference type="Proteomes" id="UP001295469">
    <property type="component" value="Chromosome C02"/>
</dbReference>
<dbReference type="PANTHER" id="PTHR36814">
    <property type="entry name" value="PHOTOSYSTEM I REACTION CENTER SUBUNIT N, CHLOROPLASTIC"/>
    <property type="match status" value="1"/>
</dbReference>
<accession>A0A816JNT2</accession>
<gene>
    <name evidence="9" type="ORF">DARMORV10_C02P10930.1</name>
</gene>
<evidence type="ECO:0000256" key="7">
    <source>
        <dbReference type="ARBA" id="ARBA00023078"/>
    </source>
</evidence>
<reference evidence="9" key="1">
    <citation type="submission" date="2021-01" db="EMBL/GenBank/DDBJ databases">
        <authorList>
            <consortium name="Genoscope - CEA"/>
            <person name="William W."/>
        </authorList>
    </citation>
    <scope>NUCLEOTIDE SEQUENCE</scope>
</reference>
<dbReference type="PANTHER" id="PTHR36814:SF1">
    <property type="entry name" value="PHOTOSYSTEM I REACTION CENTER SUBUNIT N, CHLOROPLASTIC"/>
    <property type="match status" value="1"/>
</dbReference>
<dbReference type="EMBL" id="HG994366">
    <property type="protein sequence ID" value="CAF1889474.1"/>
    <property type="molecule type" value="Genomic_DNA"/>
</dbReference>
<evidence type="ECO:0000256" key="5">
    <source>
        <dbReference type="ARBA" id="ARBA00022640"/>
    </source>
</evidence>
<comment type="subcellular location">
    <subcellularLocation>
        <location evidence="1">Plastid</location>
        <location evidence="1">Chloroplast thylakoid membrane</location>
        <topology evidence="1">Peripheral membrane protein</topology>
        <orientation evidence="1">Lumenal side</orientation>
    </subcellularLocation>
</comment>